<keyword evidence="1" id="KW-1133">Transmembrane helix</keyword>
<keyword evidence="1" id="KW-0472">Membrane</keyword>
<name>A0A9R1V0R4_LACSA</name>
<organism evidence="2 3">
    <name type="scientific">Lactuca sativa</name>
    <name type="common">Garden lettuce</name>
    <dbReference type="NCBI Taxonomy" id="4236"/>
    <lineage>
        <taxon>Eukaryota</taxon>
        <taxon>Viridiplantae</taxon>
        <taxon>Streptophyta</taxon>
        <taxon>Embryophyta</taxon>
        <taxon>Tracheophyta</taxon>
        <taxon>Spermatophyta</taxon>
        <taxon>Magnoliopsida</taxon>
        <taxon>eudicotyledons</taxon>
        <taxon>Gunneridae</taxon>
        <taxon>Pentapetalae</taxon>
        <taxon>asterids</taxon>
        <taxon>campanulids</taxon>
        <taxon>Asterales</taxon>
        <taxon>Asteraceae</taxon>
        <taxon>Cichorioideae</taxon>
        <taxon>Cichorieae</taxon>
        <taxon>Lactucinae</taxon>
        <taxon>Lactuca</taxon>
    </lineage>
</organism>
<dbReference type="EMBL" id="NBSK02000007">
    <property type="protein sequence ID" value="KAJ0196166.1"/>
    <property type="molecule type" value="Genomic_DNA"/>
</dbReference>
<evidence type="ECO:0000256" key="1">
    <source>
        <dbReference type="SAM" id="Phobius"/>
    </source>
</evidence>
<dbReference type="AlphaFoldDB" id="A0A9R1V0R4"/>
<evidence type="ECO:0000313" key="3">
    <source>
        <dbReference type="Proteomes" id="UP000235145"/>
    </source>
</evidence>
<evidence type="ECO:0000313" key="2">
    <source>
        <dbReference type="EMBL" id="KAJ0196166.1"/>
    </source>
</evidence>
<protein>
    <submittedName>
        <fullName evidence="2">Uncharacterized protein</fullName>
    </submittedName>
</protein>
<keyword evidence="3" id="KW-1185">Reference proteome</keyword>
<dbReference type="Proteomes" id="UP000235145">
    <property type="component" value="Unassembled WGS sequence"/>
</dbReference>
<feature type="transmembrane region" description="Helical" evidence="1">
    <location>
        <begin position="108"/>
        <end position="135"/>
    </location>
</feature>
<gene>
    <name evidence="2" type="ORF">LSAT_V11C700376220</name>
</gene>
<proteinExistence type="predicted"/>
<keyword evidence="1" id="KW-0812">Transmembrane</keyword>
<sequence length="145" mass="15996">MVLTLWSIRSRFTNIDTKKLYGPYSINGRNMWRKSPCPFTLTPLHHHQHVGNLKKKRKRSQTKALSQGKSLSGKHLTVTCSKGYNSRSCKGQGGPSALSQGKKNGKGLGGACCLVSSLFVLICLIVKQCGTLLLFGLRHDVLTHF</sequence>
<comment type="caution">
    <text evidence="2">The sequence shown here is derived from an EMBL/GenBank/DDBJ whole genome shotgun (WGS) entry which is preliminary data.</text>
</comment>
<accession>A0A9R1V0R4</accession>
<reference evidence="2 3" key="1">
    <citation type="journal article" date="2017" name="Nat. Commun.">
        <title>Genome assembly with in vitro proximity ligation data and whole-genome triplication in lettuce.</title>
        <authorList>
            <person name="Reyes-Chin-Wo S."/>
            <person name="Wang Z."/>
            <person name="Yang X."/>
            <person name="Kozik A."/>
            <person name="Arikit S."/>
            <person name="Song C."/>
            <person name="Xia L."/>
            <person name="Froenicke L."/>
            <person name="Lavelle D.O."/>
            <person name="Truco M.J."/>
            <person name="Xia R."/>
            <person name="Zhu S."/>
            <person name="Xu C."/>
            <person name="Xu H."/>
            <person name="Xu X."/>
            <person name="Cox K."/>
            <person name="Korf I."/>
            <person name="Meyers B.C."/>
            <person name="Michelmore R.W."/>
        </authorList>
    </citation>
    <scope>NUCLEOTIDE SEQUENCE [LARGE SCALE GENOMIC DNA]</scope>
    <source>
        <strain evidence="3">cv. Salinas</strain>
        <tissue evidence="2">Seedlings</tissue>
    </source>
</reference>